<dbReference type="EMBL" id="CP003108">
    <property type="protein sequence ID" value="AET68022.1"/>
    <property type="molecule type" value="Genomic_DNA"/>
</dbReference>
<dbReference type="KEGG" id="dor:Desor_2451"/>
<sequence>MQVIRAEDNISSVIFGSIDRWQGLEIENSAVLRSD</sequence>
<protein>
    <submittedName>
        <fullName evidence="1">Uncharacterized protein</fullName>
    </submittedName>
</protein>
<reference evidence="2" key="1">
    <citation type="submission" date="2011-11" db="EMBL/GenBank/DDBJ databases">
        <title>Complete sequence of Desulfosporosinus orientis DSM 765.</title>
        <authorList>
            <person name="Lucas S."/>
            <person name="Han J."/>
            <person name="Lapidus A."/>
            <person name="Cheng J.-F."/>
            <person name="Goodwin L."/>
            <person name="Pitluck S."/>
            <person name="Peters L."/>
            <person name="Ovchinnikova G."/>
            <person name="Teshima H."/>
            <person name="Detter J.C."/>
            <person name="Han C."/>
            <person name="Tapia R."/>
            <person name="Land M."/>
            <person name="Hauser L."/>
            <person name="Kyrpides N."/>
            <person name="Ivanova N."/>
            <person name="Pagani I."/>
            <person name="Pester M."/>
            <person name="Spring S."/>
            <person name="Ollivier B."/>
            <person name="Rattei T."/>
            <person name="Klenk H.-P."/>
            <person name="Wagner M."/>
            <person name="Loy A."/>
            <person name="Woyke T."/>
        </authorList>
    </citation>
    <scope>NUCLEOTIDE SEQUENCE [LARGE SCALE GENOMIC DNA]</scope>
    <source>
        <strain evidence="2">ATCC 19365 / DSM 765 / NCIMB 8382 / VKM B-1628</strain>
    </source>
</reference>
<evidence type="ECO:0000313" key="2">
    <source>
        <dbReference type="Proteomes" id="UP000006346"/>
    </source>
</evidence>
<accession>G7WFD6</accession>
<dbReference type="Proteomes" id="UP000006346">
    <property type="component" value="Chromosome"/>
</dbReference>
<organism evidence="1 2">
    <name type="scientific">Desulfosporosinus orientis (strain ATCC 19365 / DSM 765 / NCIMB 8382 / VKM B-1628 / Singapore I)</name>
    <name type="common">Desulfotomaculum orientis</name>
    <dbReference type="NCBI Taxonomy" id="768706"/>
    <lineage>
        <taxon>Bacteria</taxon>
        <taxon>Bacillati</taxon>
        <taxon>Bacillota</taxon>
        <taxon>Clostridia</taxon>
        <taxon>Eubacteriales</taxon>
        <taxon>Desulfitobacteriaceae</taxon>
        <taxon>Desulfosporosinus</taxon>
    </lineage>
</organism>
<dbReference type="AlphaFoldDB" id="G7WFD6"/>
<reference evidence="1 2" key="2">
    <citation type="journal article" date="2012" name="J. Bacteriol.">
        <title>Complete genome sequences of Desulfosporosinus orientis DSM765T, Desulfosporosinus youngiae DSM17734T, Desulfosporosinus meridiei DSM13257T, and Desulfosporosinus acidiphilus DSM22704T.</title>
        <authorList>
            <person name="Pester M."/>
            <person name="Brambilla E."/>
            <person name="Alazard D."/>
            <person name="Rattei T."/>
            <person name="Weinmaier T."/>
            <person name="Han J."/>
            <person name="Lucas S."/>
            <person name="Lapidus A."/>
            <person name="Cheng J.F."/>
            <person name="Goodwin L."/>
            <person name="Pitluck S."/>
            <person name="Peters L."/>
            <person name="Ovchinnikova G."/>
            <person name="Teshima H."/>
            <person name="Detter J.C."/>
            <person name="Han C.S."/>
            <person name="Tapia R."/>
            <person name="Land M.L."/>
            <person name="Hauser L."/>
            <person name="Kyrpides N.C."/>
            <person name="Ivanova N.N."/>
            <person name="Pagani I."/>
            <person name="Huntmann M."/>
            <person name="Wei C.L."/>
            <person name="Davenport K.W."/>
            <person name="Daligault H."/>
            <person name="Chain P.S."/>
            <person name="Chen A."/>
            <person name="Mavromatis K."/>
            <person name="Markowitz V."/>
            <person name="Szeto E."/>
            <person name="Mikhailova N."/>
            <person name="Pati A."/>
            <person name="Wagner M."/>
            <person name="Woyke T."/>
            <person name="Ollivier B."/>
            <person name="Klenk H.P."/>
            <person name="Spring S."/>
            <person name="Loy A."/>
        </authorList>
    </citation>
    <scope>NUCLEOTIDE SEQUENCE [LARGE SCALE GENOMIC DNA]</scope>
    <source>
        <strain evidence="2">ATCC 19365 / DSM 765 / NCIMB 8382 / VKM B-1628</strain>
    </source>
</reference>
<evidence type="ECO:0000313" key="1">
    <source>
        <dbReference type="EMBL" id="AET68022.1"/>
    </source>
</evidence>
<proteinExistence type="predicted"/>
<name>G7WFD6_DESOD</name>
<gene>
    <name evidence="1" type="ordered locus">Desor_2451</name>
</gene>
<dbReference type="HOGENOM" id="CLU_3364619_0_0_9"/>
<keyword evidence="2" id="KW-1185">Reference proteome</keyword>